<feature type="domain" description="LysM" evidence="3">
    <location>
        <begin position="91"/>
        <end position="141"/>
    </location>
</feature>
<keyword evidence="5" id="KW-1185">Reference proteome</keyword>
<dbReference type="Gene3D" id="3.10.350.10">
    <property type="entry name" value="LysM domain"/>
    <property type="match status" value="1"/>
</dbReference>
<reference evidence="4 5" key="1">
    <citation type="submission" date="2018-09" db="EMBL/GenBank/DDBJ databases">
        <title>Cohnella cavernae sp. nov., isolated from a karst cave.</title>
        <authorList>
            <person name="Zhu H."/>
        </authorList>
    </citation>
    <scope>NUCLEOTIDE SEQUENCE [LARGE SCALE GENOMIC DNA]</scope>
    <source>
        <strain evidence="4 5">K2E09-144</strain>
    </source>
</reference>
<dbReference type="Pfam" id="PF01476">
    <property type="entry name" value="LysM"/>
    <property type="match status" value="1"/>
</dbReference>
<organism evidence="4 5">
    <name type="scientific">Cohnella faecalis</name>
    <dbReference type="NCBI Taxonomy" id="2315694"/>
    <lineage>
        <taxon>Bacteria</taxon>
        <taxon>Bacillati</taxon>
        <taxon>Bacillota</taxon>
        <taxon>Bacilli</taxon>
        <taxon>Bacillales</taxon>
        <taxon>Paenibacillaceae</taxon>
        <taxon>Cohnella</taxon>
    </lineage>
</organism>
<evidence type="ECO:0000259" key="3">
    <source>
        <dbReference type="PROSITE" id="PS51782"/>
    </source>
</evidence>
<proteinExistence type="predicted"/>
<feature type="region of interest" description="Disordered" evidence="1">
    <location>
        <begin position="17"/>
        <end position="40"/>
    </location>
</feature>
<evidence type="ECO:0000313" key="5">
    <source>
        <dbReference type="Proteomes" id="UP000266340"/>
    </source>
</evidence>
<accession>A0A398CU19</accession>
<evidence type="ECO:0000256" key="1">
    <source>
        <dbReference type="SAM" id="MobiDB-lite"/>
    </source>
</evidence>
<dbReference type="SMART" id="SM00257">
    <property type="entry name" value="LysM"/>
    <property type="match status" value="1"/>
</dbReference>
<keyword evidence="2" id="KW-0472">Membrane</keyword>
<protein>
    <submittedName>
        <fullName evidence="4">LysM peptidoglycan-binding domain-containing protein</fullName>
    </submittedName>
</protein>
<dbReference type="CDD" id="cd00118">
    <property type="entry name" value="LysM"/>
    <property type="match status" value="1"/>
</dbReference>
<dbReference type="OrthoDB" id="9801998at2"/>
<dbReference type="PROSITE" id="PS51782">
    <property type="entry name" value="LYSM"/>
    <property type="match status" value="1"/>
</dbReference>
<keyword evidence="2" id="KW-1133">Transmembrane helix</keyword>
<dbReference type="SUPFAM" id="SSF54106">
    <property type="entry name" value="LysM domain"/>
    <property type="match status" value="1"/>
</dbReference>
<dbReference type="EMBL" id="QXJM01000023">
    <property type="protein sequence ID" value="RIE04769.1"/>
    <property type="molecule type" value="Genomic_DNA"/>
</dbReference>
<dbReference type="InterPro" id="IPR036779">
    <property type="entry name" value="LysM_dom_sf"/>
</dbReference>
<dbReference type="InterPro" id="IPR018392">
    <property type="entry name" value="LysM"/>
</dbReference>
<evidence type="ECO:0000256" key="2">
    <source>
        <dbReference type="SAM" id="Phobius"/>
    </source>
</evidence>
<sequence length="147" mass="15985">MVHAWVIGSASKMTTNQSAATQQQARSYRKNQSTSLKKAAANRGENATISGIRVVRIVFVLVAFLILFSGFTLVHSFASPNANVPASAEETVVLVDSGDSLWSIASSYKKKEMDTRKAVHHIMKRNGLEESSLTTGQKLIIPVEVHS</sequence>
<gene>
    <name evidence="4" type="ORF">D3H35_04635</name>
</gene>
<name>A0A398CU19_9BACL</name>
<comment type="caution">
    <text evidence="4">The sequence shown here is derived from an EMBL/GenBank/DDBJ whole genome shotgun (WGS) entry which is preliminary data.</text>
</comment>
<evidence type="ECO:0000313" key="4">
    <source>
        <dbReference type="EMBL" id="RIE04769.1"/>
    </source>
</evidence>
<dbReference type="RefSeq" id="WP_119147969.1">
    <property type="nucleotide sequence ID" value="NZ_JBHSOV010000005.1"/>
</dbReference>
<feature type="transmembrane region" description="Helical" evidence="2">
    <location>
        <begin position="57"/>
        <end position="78"/>
    </location>
</feature>
<dbReference type="AlphaFoldDB" id="A0A398CU19"/>
<keyword evidence="2" id="KW-0812">Transmembrane</keyword>
<dbReference type="Proteomes" id="UP000266340">
    <property type="component" value="Unassembled WGS sequence"/>
</dbReference>